<dbReference type="GO" id="GO:0005886">
    <property type="term" value="C:plasma membrane"/>
    <property type="evidence" value="ECO:0007669"/>
    <property type="project" value="UniProtKB-SubCell"/>
</dbReference>
<evidence type="ECO:0000256" key="9">
    <source>
        <dbReference type="HAMAP-Rule" id="MF_01148"/>
    </source>
</evidence>
<comment type="catalytic activity">
    <reaction evidence="9">
        <text>N-terminal S-1,2-diacyl-sn-glyceryl-L-cysteinyl-[lipoprotein] + a glycerophospholipid = N-acyl-S-1,2-diacyl-sn-glyceryl-L-cysteinyl-[lipoprotein] + a 2-acyl-sn-glycero-3-phospholipid + H(+)</text>
        <dbReference type="Rhea" id="RHEA:48228"/>
        <dbReference type="Rhea" id="RHEA-COMP:14681"/>
        <dbReference type="Rhea" id="RHEA-COMP:14684"/>
        <dbReference type="ChEBI" id="CHEBI:15378"/>
        <dbReference type="ChEBI" id="CHEBI:136912"/>
        <dbReference type="ChEBI" id="CHEBI:140656"/>
        <dbReference type="ChEBI" id="CHEBI:140657"/>
        <dbReference type="ChEBI" id="CHEBI:140660"/>
        <dbReference type="EC" id="2.3.1.269"/>
    </reaction>
</comment>
<feature type="transmembrane region" description="Helical" evidence="9">
    <location>
        <begin position="66"/>
        <end position="83"/>
    </location>
</feature>
<gene>
    <name evidence="9 11" type="primary">lnt</name>
    <name evidence="11" type="ORF">FBT96_09120</name>
</gene>
<name>A0A4V5PPY9_RHOCA</name>
<keyword evidence="4 9" id="KW-0808">Transferase</keyword>
<keyword evidence="7 9" id="KW-0472">Membrane</keyword>
<evidence type="ECO:0000256" key="6">
    <source>
        <dbReference type="ARBA" id="ARBA00022989"/>
    </source>
</evidence>
<comment type="caution">
    <text evidence="11">The sequence shown here is derived from an EMBL/GenBank/DDBJ whole genome shotgun (WGS) entry which is preliminary data.</text>
</comment>
<keyword evidence="3 9" id="KW-1003">Cell membrane</keyword>
<feature type="transmembrane region" description="Helical" evidence="9">
    <location>
        <begin position="491"/>
        <end position="509"/>
    </location>
</feature>
<dbReference type="PANTHER" id="PTHR38686">
    <property type="entry name" value="APOLIPOPROTEIN N-ACYLTRANSFERASE"/>
    <property type="match status" value="1"/>
</dbReference>
<evidence type="ECO:0000313" key="11">
    <source>
        <dbReference type="EMBL" id="TKD21471.1"/>
    </source>
</evidence>
<feature type="transmembrane region" description="Helical" evidence="9">
    <location>
        <begin position="205"/>
        <end position="225"/>
    </location>
</feature>
<dbReference type="Pfam" id="PF00795">
    <property type="entry name" value="CN_hydrolase"/>
    <property type="match status" value="1"/>
</dbReference>
<evidence type="ECO:0000256" key="5">
    <source>
        <dbReference type="ARBA" id="ARBA00022692"/>
    </source>
</evidence>
<feature type="transmembrane region" description="Helical" evidence="9">
    <location>
        <begin position="14"/>
        <end position="34"/>
    </location>
</feature>
<dbReference type="Pfam" id="PF20154">
    <property type="entry name" value="LNT_N"/>
    <property type="match status" value="1"/>
</dbReference>
<comment type="subcellular location">
    <subcellularLocation>
        <location evidence="1 9">Cell membrane</location>
        <topology evidence="1 9">Multi-pass membrane protein</topology>
    </subcellularLocation>
</comment>
<dbReference type="OrthoDB" id="9804277at2"/>
<dbReference type="EMBL" id="SWJZ01000030">
    <property type="protein sequence ID" value="TKD21471.1"/>
    <property type="molecule type" value="Genomic_DNA"/>
</dbReference>
<dbReference type="Proteomes" id="UP000310597">
    <property type="component" value="Unassembled WGS sequence"/>
</dbReference>
<dbReference type="InterPro" id="IPR003010">
    <property type="entry name" value="C-N_Hydrolase"/>
</dbReference>
<dbReference type="GO" id="GO:0042158">
    <property type="term" value="P:lipoprotein biosynthetic process"/>
    <property type="evidence" value="ECO:0007669"/>
    <property type="project" value="UniProtKB-UniRule"/>
</dbReference>
<evidence type="ECO:0000259" key="10">
    <source>
        <dbReference type="PROSITE" id="PS50263"/>
    </source>
</evidence>
<evidence type="ECO:0000313" key="12">
    <source>
        <dbReference type="Proteomes" id="UP000310597"/>
    </source>
</evidence>
<dbReference type="GO" id="GO:0016410">
    <property type="term" value="F:N-acyltransferase activity"/>
    <property type="evidence" value="ECO:0007669"/>
    <property type="project" value="UniProtKB-UniRule"/>
</dbReference>
<dbReference type="AlphaFoldDB" id="A0A4V5PPY9"/>
<sequence>MIISDAHLFSGRKLLQGLPSLGMALAAGAILVLALPPYSILPFALIAFAVLAIMLHGTPWPVAFRLGYLFGLGQFIPGLFWITESFQVEADRFGWLALPAVLGLAALLAVFPAAACALAARMARAGLPLALSLATSWTGLEWLRGHVLTGFPWNLAAYTLADWLPLAQVSSLVGSYGLGFLLVLCSALVGLAFRAPARRLQVIRFASATAIAVTVAGFGVARLALSVPPSERGAHIRVVQPNIAQSAKWDEGSRKANILRLLSLSARPGDYDILLWPETAWPGFLAEDTGARVMLGWLLPNTAVLLAGSPEREVTADGTVYRNAVLAIAPDGSVLTRYAKHHLVPFGEYVPWRSVLPFQRLVESLGDFLPGPGPRTLAFGPHPYAGIAICYEIIFPSHVVDDAIRPDWIFNATNDAWFGTSIGPKQHLASARMRAIEEGLPLVRAANTGISAVVDAYGKTQAILDIETSGVIDMRLPRPLPPTPYARLGDWSVLLLALGSWGVFAFWVWREMTVVKGSQK</sequence>
<dbReference type="NCBIfam" id="TIGR00546">
    <property type="entry name" value="lnt"/>
    <property type="match status" value="1"/>
</dbReference>
<dbReference type="SUPFAM" id="SSF56317">
    <property type="entry name" value="Carbon-nitrogen hydrolase"/>
    <property type="match status" value="1"/>
</dbReference>
<evidence type="ECO:0000256" key="7">
    <source>
        <dbReference type="ARBA" id="ARBA00023136"/>
    </source>
</evidence>
<dbReference type="InterPro" id="IPR045378">
    <property type="entry name" value="LNT_N"/>
</dbReference>
<dbReference type="HAMAP" id="MF_01148">
    <property type="entry name" value="Lnt"/>
    <property type="match status" value="1"/>
</dbReference>
<dbReference type="Gene3D" id="3.60.110.10">
    <property type="entry name" value="Carbon-nitrogen hydrolase"/>
    <property type="match status" value="1"/>
</dbReference>
<dbReference type="InterPro" id="IPR036526">
    <property type="entry name" value="C-N_Hydrolase_sf"/>
</dbReference>
<feature type="domain" description="CN hydrolase" evidence="10">
    <location>
        <begin position="239"/>
        <end position="478"/>
    </location>
</feature>
<dbReference type="CDD" id="cd07571">
    <property type="entry name" value="ALP_N-acyl_transferase"/>
    <property type="match status" value="1"/>
</dbReference>
<comment type="similarity">
    <text evidence="2 9">Belongs to the CN hydrolase family. Apolipoprotein N-acyltransferase subfamily.</text>
</comment>
<proteinExistence type="inferred from homology"/>
<dbReference type="PANTHER" id="PTHR38686:SF1">
    <property type="entry name" value="APOLIPOPROTEIN N-ACYLTRANSFERASE"/>
    <property type="match status" value="1"/>
</dbReference>
<feature type="transmembrane region" description="Helical" evidence="9">
    <location>
        <begin position="173"/>
        <end position="193"/>
    </location>
</feature>
<evidence type="ECO:0000256" key="1">
    <source>
        <dbReference type="ARBA" id="ARBA00004651"/>
    </source>
</evidence>
<keyword evidence="8 9" id="KW-0012">Acyltransferase</keyword>
<keyword evidence="11" id="KW-0449">Lipoprotein</keyword>
<evidence type="ECO:0000256" key="2">
    <source>
        <dbReference type="ARBA" id="ARBA00010065"/>
    </source>
</evidence>
<dbReference type="InterPro" id="IPR004563">
    <property type="entry name" value="Apolipo_AcylTrfase"/>
</dbReference>
<keyword evidence="5 9" id="KW-0812">Transmembrane</keyword>
<dbReference type="EC" id="2.3.1.269" evidence="9"/>
<feature type="transmembrane region" description="Helical" evidence="9">
    <location>
        <begin position="95"/>
        <end position="118"/>
    </location>
</feature>
<feature type="transmembrane region" description="Helical" evidence="9">
    <location>
        <begin position="125"/>
        <end position="143"/>
    </location>
</feature>
<dbReference type="UniPathway" id="UPA00666"/>
<protein>
    <recommendedName>
        <fullName evidence="9">Apolipoprotein N-acyltransferase</fullName>
        <shortName evidence="9">ALP N-acyltransferase</shortName>
        <ecNumber evidence="9">2.3.1.269</ecNumber>
    </recommendedName>
</protein>
<evidence type="ECO:0000256" key="4">
    <source>
        <dbReference type="ARBA" id="ARBA00022679"/>
    </source>
</evidence>
<dbReference type="RefSeq" id="WP_136905979.1">
    <property type="nucleotide sequence ID" value="NZ_SWJZ01000030.1"/>
</dbReference>
<evidence type="ECO:0000256" key="3">
    <source>
        <dbReference type="ARBA" id="ARBA00022475"/>
    </source>
</evidence>
<comment type="function">
    <text evidence="9">Catalyzes the phospholipid dependent N-acylation of the N-terminal cysteine of apolipoprotein, the last step in lipoprotein maturation.</text>
</comment>
<reference evidence="11 12" key="1">
    <citation type="submission" date="2019-04" db="EMBL/GenBank/DDBJ databases">
        <title>Draft Whole-Genome sequence of the purple photosynthetic bacterium Rhodobacter capsulatus SP108 with an indigenous class A beta-lactamase.</title>
        <authorList>
            <person name="Robertson S."/>
            <person name="Meyer T.E."/>
            <person name="Kyndt J.A."/>
        </authorList>
    </citation>
    <scope>NUCLEOTIDE SEQUENCE [LARGE SCALE GENOMIC DNA]</scope>
    <source>
        <strain evidence="11 12">SP108</strain>
    </source>
</reference>
<evidence type="ECO:0000256" key="8">
    <source>
        <dbReference type="ARBA" id="ARBA00023315"/>
    </source>
</evidence>
<accession>A0A4V5PPY9</accession>
<dbReference type="PROSITE" id="PS50263">
    <property type="entry name" value="CN_HYDROLASE"/>
    <property type="match status" value="1"/>
</dbReference>
<keyword evidence="6 9" id="KW-1133">Transmembrane helix</keyword>
<organism evidence="11 12">
    <name type="scientific">Rhodobacter capsulatus</name>
    <name type="common">Rhodopseudomonas capsulata</name>
    <dbReference type="NCBI Taxonomy" id="1061"/>
    <lineage>
        <taxon>Bacteria</taxon>
        <taxon>Pseudomonadati</taxon>
        <taxon>Pseudomonadota</taxon>
        <taxon>Alphaproteobacteria</taxon>
        <taxon>Rhodobacterales</taxon>
        <taxon>Rhodobacter group</taxon>
        <taxon>Rhodobacter</taxon>
    </lineage>
</organism>
<comment type="pathway">
    <text evidence="9">Protein modification; lipoprotein biosynthesis (N-acyl transfer).</text>
</comment>